<evidence type="ECO:0000313" key="3">
    <source>
        <dbReference type="EMBL" id="REL30089.1"/>
    </source>
</evidence>
<dbReference type="Proteomes" id="UP000256899">
    <property type="component" value="Unassembled WGS sequence"/>
</dbReference>
<evidence type="ECO:0000259" key="2">
    <source>
        <dbReference type="Pfam" id="PF00561"/>
    </source>
</evidence>
<feature type="compositionally biased region" description="Basic and acidic residues" evidence="1">
    <location>
        <begin position="294"/>
        <end position="312"/>
    </location>
</feature>
<name>A0A3E0U099_9GAMM</name>
<dbReference type="PANTHER" id="PTHR43433:SF5">
    <property type="entry name" value="AB HYDROLASE-1 DOMAIN-CONTAINING PROTEIN"/>
    <property type="match status" value="1"/>
</dbReference>
<feature type="domain" description="AB hydrolase-1" evidence="2">
    <location>
        <begin position="23"/>
        <end position="275"/>
    </location>
</feature>
<comment type="caution">
    <text evidence="3">The sequence shown here is derived from an EMBL/GenBank/DDBJ whole genome shotgun (WGS) entry which is preliminary data.</text>
</comment>
<dbReference type="SUPFAM" id="SSF53474">
    <property type="entry name" value="alpha/beta-Hydrolases"/>
    <property type="match status" value="1"/>
</dbReference>
<proteinExistence type="predicted"/>
<dbReference type="GO" id="GO:0046503">
    <property type="term" value="P:glycerolipid catabolic process"/>
    <property type="evidence" value="ECO:0007669"/>
    <property type="project" value="TreeGrafter"/>
</dbReference>
<gene>
    <name evidence="3" type="ORF">DXX94_04885</name>
</gene>
<dbReference type="InterPro" id="IPR029058">
    <property type="entry name" value="AB_hydrolase_fold"/>
</dbReference>
<evidence type="ECO:0000313" key="4">
    <source>
        <dbReference type="Proteomes" id="UP000256899"/>
    </source>
</evidence>
<keyword evidence="3" id="KW-0378">Hydrolase</keyword>
<dbReference type="GO" id="GO:0004806">
    <property type="term" value="F:triacylglycerol lipase activity"/>
    <property type="evidence" value="ECO:0007669"/>
    <property type="project" value="TreeGrafter"/>
</dbReference>
<dbReference type="Gene3D" id="3.40.50.1820">
    <property type="entry name" value="alpha/beta hydrolase"/>
    <property type="match status" value="1"/>
</dbReference>
<accession>A0A3E0U099</accession>
<dbReference type="Pfam" id="PF00561">
    <property type="entry name" value="Abhydrolase_1"/>
    <property type="match status" value="1"/>
</dbReference>
<sequence>MQSVITSHGIKLSYQDRGDKAAPVIILIMGLGAQMTVWPDELYFGLVDKGFRVIRFDNRDVGQSSQLDEFGDPSLVKSWLSTRFPSRLKVPYLLEDMAGDVLALMSSLKIKKAHLVGASMGGMIGQIIAAQHKKRVLSLTSIMSSSSSPKISSTNMSVFLKLAKRPQPSAREAVIQYHMKMNRLIGSPKYPAKEQELRAQAKKNIERGYNPGGFKRQLAAITASGDRRKLAQKIKVPTLVIHGSADPVIPLSAGIETAKHIPKTKLKVVYGLGHDFPVPLMPKLAKWITKHALKSQEKSQKRAQEKSQEKLQKKALQKAKKKQAQAN</sequence>
<dbReference type="PANTHER" id="PTHR43433">
    <property type="entry name" value="HYDROLASE, ALPHA/BETA FOLD FAMILY PROTEIN"/>
    <property type="match status" value="1"/>
</dbReference>
<organism evidence="3 4">
    <name type="scientific">Thalassotalea euphylliae</name>
    <dbReference type="NCBI Taxonomy" id="1655234"/>
    <lineage>
        <taxon>Bacteria</taxon>
        <taxon>Pseudomonadati</taxon>
        <taxon>Pseudomonadota</taxon>
        <taxon>Gammaproteobacteria</taxon>
        <taxon>Alteromonadales</taxon>
        <taxon>Colwelliaceae</taxon>
        <taxon>Thalassotalea</taxon>
    </lineage>
</organism>
<feature type="compositionally biased region" description="Basic residues" evidence="1">
    <location>
        <begin position="313"/>
        <end position="327"/>
    </location>
</feature>
<evidence type="ECO:0000256" key="1">
    <source>
        <dbReference type="SAM" id="MobiDB-lite"/>
    </source>
</evidence>
<protein>
    <submittedName>
        <fullName evidence="3">Alpha/beta hydrolase</fullName>
    </submittedName>
</protein>
<dbReference type="RefSeq" id="WP_116014227.1">
    <property type="nucleotide sequence ID" value="NZ_QUOT01000001.1"/>
</dbReference>
<dbReference type="InterPro" id="IPR050471">
    <property type="entry name" value="AB_hydrolase"/>
</dbReference>
<dbReference type="InterPro" id="IPR000073">
    <property type="entry name" value="AB_hydrolase_1"/>
</dbReference>
<dbReference type="EMBL" id="QUOT01000001">
    <property type="protein sequence ID" value="REL30089.1"/>
    <property type="molecule type" value="Genomic_DNA"/>
</dbReference>
<reference evidence="4" key="1">
    <citation type="submission" date="2018-08" db="EMBL/GenBank/DDBJ databases">
        <title>Thalassotalea euphylliae genome.</title>
        <authorList>
            <person name="Summers S."/>
            <person name="Rice S.A."/>
            <person name="Freckelton M.L."/>
            <person name="Nedved B.T."/>
            <person name="Hadfield M.G."/>
        </authorList>
    </citation>
    <scope>NUCLEOTIDE SEQUENCE [LARGE SCALE GENOMIC DNA]</scope>
    <source>
        <strain evidence="4">H3</strain>
    </source>
</reference>
<keyword evidence="4" id="KW-1185">Reference proteome</keyword>
<feature type="region of interest" description="Disordered" evidence="1">
    <location>
        <begin position="293"/>
        <end position="327"/>
    </location>
</feature>
<dbReference type="AlphaFoldDB" id="A0A3E0U099"/>